<feature type="transmembrane region" description="Helical" evidence="6">
    <location>
        <begin position="44"/>
        <end position="64"/>
    </location>
</feature>
<evidence type="ECO:0000256" key="6">
    <source>
        <dbReference type="SAM" id="Phobius"/>
    </source>
</evidence>
<protein>
    <submittedName>
        <fullName evidence="8">Phospholipase D-like protein</fullName>
    </submittedName>
</protein>
<sequence length="72" mass="8556">MNLLFLNIGTQELILLLLFIPQFLVIYTLYNIVTNNKFTNDKKLLWVVVVFLFNIIGSILYWMIETKKPEAY</sequence>
<dbReference type="RefSeq" id="WP_120258917.1">
    <property type="nucleotide sequence ID" value="NZ_RAPY01000001.1"/>
</dbReference>
<evidence type="ECO:0000313" key="9">
    <source>
        <dbReference type="Proteomes" id="UP000286246"/>
    </source>
</evidence>
<dbReference type="InterPro" id="IPR027379">
    <property type="entry name" value="CLS_N"/>
</dbReference>
<organism evidence="8 9">
    <name type="scientific">Sphingobacterium detergens</name>
    <dbReference type="NCBI Taxonomy" id="1145106"/>
    <lineage>
        <taxon>Bacteria</taxon>
        <taxon>Pseudomonadati</taxon>
        <taxon>Bacteroidota</taxon>
        <taxon>Sphingobacteriia</taxon>
        <taxon>Sphingobacteriales</taxon>
        <taxon>Sphingobacteriaceae</taxon>
        <taxon>Sphingobacterium</taxon>
    </lineage>
</organism>
<evidence type="ECO:0000256" key="2">
    <source>
        <dbReference type="ARBA" id="ARBA00022475"/>
    </source>
</evidence>
<dbReference type="GO" id="GO:0005886">
    <property type="term" value="C:plasma membrane"/>
    <property type="evidence" value="ECO:0007669"/>
    <property type="project" value="UniProtKB-SubCell"/>
</dbReference>
<dbReference type="EMBL" id="RAPY01000001">
    <property type="protein sequence ID" value="RKE57352.1"/>
    <property type="molecule type" value="Genomic_DNA"/>
</dbReference>
<dbReference type="Pfam" id="PF13396">
    <property type="entry name" value="PLDc_N"/>
    <property type="match status" value="1"/>
</dbReference>
<dbReference type="Proteomes" id="UP000286246">
    <property type="component" value="Unassembled WGS sequence"/>
</dbReference>
<evidence type="ECO:0000256" key="5">
    <source>
        <dbReference type="ARBA" id="ARBA00023136"/>
    </source>
</evidence>
<evidence type="ECO:0000259" key="7">
    <source>
        <dbReference type="Pfam" id="PF13396"/>
    </source>
</evidence>
<gene>
    <name evidence="8" type="ORF">DFQ12_2240</name>
</gene>
<comment type="caution">
    <text evidence="8">The sequence shown here is derived from an EMBL/GenBank/DDBJ whole genome shotgun (WGS) entry which is preliminary data.</text>
</comment>
<evidence type="ECO:0000256" key="3">
    <source>
        <dbReference type="ARBA" id="ARBA00022692"/>
    </source>
</evidence>
<evidence type="ECO:0000256" key="4">
    <source>
        <dbReference type="ARBA" id="ARBA00022989"/>
    </source>
</evidence>
<keyword evidence="4 6" id="KW-1133">Transmembrane helix</keyword>
<evidence type="ECO:0000313" key="8">
    <source>
        <dbReference type="EMBL" id="RKE57352.1"/>
    </source>
</evidence>
<reference evidence="8 9" key="1">
    <citation type="submission" date="2018-09" db="EMBL/GenBank/DDBJ databases">
        <title>Genomic Encyclopedia of Type Strains, Phase III (KMG-III): the genomes of soil and plant-associated and newly described type strains.</title>
        <authorList>
            <person name="Whitman W."/>
        </authorList>
    </citation>
    <scope>NUCLEOTIDE SEQUENCE [LARGE SCALE GENOMIC DNA]</scope>
    <source>
        <strain evidence="8 9">CECT 7938</strain>
    </source>
</reference>
<feature type="domain" description="Cardiolipin synthase N-terminal" evidence="7">
    <location>
        <begin position="24"/>
        <end position="64"/>
    </location>
</feature>
<keyword evidence="2" id="KW-1003">Cell membrane</keyword>
<proteinExistence type="predicted"/>
<keyword evidence="3 6" id="KW-0812">Transmembrane</keyword>
<feature type="transmembrane region" description="Helical" evidence="6">
    <location>
        <begin position="13"/>
        <end position="32"/>
    </location>
</feature>
<evidence type="ECO:0000256" key="1">
    <source>
        <dbReference type="ARBA" id="ARBA00004651"/>
    </source>
</evidence>
<keyword evidence="9" id="KW-1185">Reference proteome</keyword>
<keyword evidence="5 6" id="KW-0472">Membrane</keyword>
<dbReference type="AlphaFoldDB" id="A0A420BL09"/>
<name>A0A420BL09_SPHD1</name>
<comment type="subcellular location">
    <subcellularLocation>
        <location evidence="1">Cell membrane</location>
        <topology evidence="1">Multi-pass membrane protein</topology>
    </subcellularLocation>
</comment>
<accession>A0A420BL09</accession>